<keyword evidence="2 4" id="KW-0808">Transferase</keyword>
<dbReference type="GO" id="GO:0016757">
    <property type="term" value="F:glycosyltransferase activity"/>
    <property type="evidence" value="ECO:0007669"/>
    <property type="project" value="UniProtKB-KW"/>
</dbReference>
<comment type="caution">
    <text evidence="4">The sequence shown here is derived from an EMBL/GenBank/DDBJ whole genome shotgun (WGS) entry which is preliminary data.</text>
</comment>
<dbReference type="Proteomes" id="UP000035301">
    <property type="component" value="Unassembled WGS sequence"/>
</dbReference>
<dbReference type="Gene3D" id="3.40.50.2000">
    <property type="entry name" value="Glycogen Phosphorylase B"/>
    <property type="match status" value="2"/>
</dbReference>
<accession>A0A0H1R2R0</accession>
<keyword evidence="5" id="KW-1185">Reference proteome</keyword>
<dbReference type="SUPFAM" id="SSF53756">
    <property type="entry name" value="UDP-Glycosyltransferase/glycogen phosphorylase"/>
    <property type="match status" value="1"/>
</dbReference>
<reference evidence="4 5" key="1">
    <citation type="journal article" date="2015" name="Int. J. Syst. Evol. Microbiol.">
        <title>Methanoculleus sediminis sp. nov., a methanogen from sediments near a submarine mud volcano.</title>
        <authorList>
            <person name="Chen S.C."/>
            <person name="Chen M.F."/>
            <person name="Lai M.C."/>
            <person name="Weng C.Y."/>
            <person name="Wu S.Y."/>
            <person name="Lin S."/>
            <person name="Yang T.F."/>
            <person name="Chen P.C."/>
        </authorList>
    </citation>
    <scope>NUCLEOTIDE SEQUENCE [LARGE SCALE GENOMIC DNA]</scope>
    <source>
        <strain evidence="4 5">S3Fa</strain>
    </source>
</reference>
<evidence type="ECO:0000256" key="2">
    <source>
        <dbReference type="ARBA" id="ARBA00022679"/>
    </source>
</evidence>
<dbReference type="RefSeq" id="WP_048180455.1">
    <property type="nucleotide sequence ID" value="NZ_JXOJ01000001.1"/>
</dbReference>
<evidence type="ECO:0000256" key="1">
    <source>
        <dbReference type="ARBA" id="ARBA00022676"/>
    </source>
</evidence>
<sequence length="391" mass="43945">MRVACLTFWFYDYTIQMANELARHAEVLLLLPDYRSEEYVESIDPEVNVHIFGYSRYAGRPGPSCYPMLKDIVAAINDFRPDVVHFQVNNPMLCPLLPMLRKYPLVATFHDIEPHPGEDRLLDAGSLLYRLTLFVSRVMPDRIFVHGKALRETLVKDYRVPERKVHVIPIGEHEVAPFVKFEQADREPDGRRILFFGRIHRYKGLDCLIRAEPLITREIPDARIVIAGTGEDFSRYEEAMAGRDAFEVYNYRIPYEEGARLFQQASVVALPYLEASQSGVIPTAYGFRRPVVVTDVGSLPEVVDDGVTGYVVPPRDPQALAAAIVRLLKDPGACRRMGEQGYAKLKTDMAWSTIARSLLAVYSELGSAPGRGTVPADEAFADTAPAAGKER</sequence>
<dbReference type="PATRIC" id="fig|1550566.3.peg.509"/>
<protein>
    <submittedName>
        <fullName evidence="4">Glycosyl transferase family 1</fullName>
    </submittedName>
</protein>
<feature type="domain" description="Glycosyltransferase subfamily 4-like N-terminal" evidence="3">
    <location>
        <begin position="13"/>
        <end position="171"/>
    </location>
</feature>
<dbReference type="EMBL" id="JXOJ01000001">
    <property type="protein sequence ID" value="KLK89299.1"/>
    <property type="molecule type" value="Genomic_DNA"/>
</dbReference>
<dbReference type="AlphaFoldDB" id="A0A0H1R2R0"/>
<dbReference type="InterPro" id="IPR028098">
    <property type="entry name" value="Glyco_trans_4-like_N"/>
</dbReference>
<dbReference type="PANTHER" id="PTHR12526">
    <property type="entry name" value="GLYCOSYLTRANSFERASE"/>
    <property type="match status" value="1"/>
</dbReference>
<dbReference type="CDD" id="cd03801">
    <property type="entry name" value="GT4_PimA-like"/>
    <property type="match status" value="1"/>
</dbReference>
<evidence type="ECO:0000313" key="4">
    <source>
        <dbReference type="EMBL" id="KLK89299.1"/>
    </source>
</evidence>
<dbReference type="Pfam" id="PF13439">
    <property type="entry name" value="Glyco_transf_4"/>
    <property type="match status" value="1"/>
</dbReference>
<dbReference type="OrthoDB" id="132546at2157"/>
<dbReference type="PANTHER" id="PTHR12526:SF510">
    <property type="entry name" value="D-INOSITOL 3-PHOSPHATE GLYCOSYLTRANSFERASE"/>
    <property type="match status" value="1"/>
</dbReference>
<dbReference type="Pfam" id="PF13692">
    <property type="entry name" value="Glyco_trans_1_4"/>
    <property type="match status" value="1"/>
</dbReference>
<evidence type="ECO:0000313" key="5">
    <source>
        <dbReference type="Proteomes" id="UP000035301"/>
    </source>
</evidence>
<keyword evidence="1" id="KW-0328">Glycosyltransferase</keyword>
<organism evidence="4 5">
    <name type="scientific">Methanoculleus sediminis</name>
    <dbReference type="NCBI Taxonomy" id="1550566"/>
    <lineage>
        <taxon>Archaea</taxon>
        <taxon>Methanobacteriati</taxon>
        <taxon>Methanobacteriota</taxon>
        <taxon>Stenosarchaea group</taxon>
        <taxon>Methanomicrobia</taxon>
        <taxon>Methanomicrobiales</taxon>
        <taxon>Methanomicrobiaceae</taxon>
        <taxon>Methanoculleus</taxon>
    </lineage>
</organism>
<name>A0A0H1R2R0_9EURY</name>
<gene>
    <name evidence="4" type="ORF">SZ63_02405</name>
</gene>
<dbReference type="STRING" id="1550566.SZ63_02405"/>
<proteinExistence type="predicted"/>
<evidence type="ECO:0000259" key="3">
    <source>
        <dbReference type="Pfam" id="PF13439"/>
    </source>
</evidence>